<dbReference type="InterPro" id="IPR016186">
    <property type="entry name" value="C-type_lectin-like/link_sf"/>
</dbReference>
<accession>A0A6C0JTU3</accession>
<keyword evidence="2" id="KW-0472">Membrane</keyword>
<dbReference type="GO" id="GO:0005540">
    <property type="term" value="F:hyaluronic acid binding"/>
    <property type="evidence" value="ECO:0007669"/>
    <property type="project" value="InterPro"/>
</dbReference>
<dbReference type="PROSITE" id="PS50963">
    <property type="entry name" value="LINK_2"/>
    <property type="match status" value="1"/>
</dbReference>
<evidence type="ECO:0000256" key="1">
    <source>
        <dbReference type="ARBA" id="ARBA00023157"/>
    </source>
</evidence>
<proteinExistence type="predicted"/>
<dbReference type="InterPro" id="IPR000538">
    <property type="entry name" value="Link_dom"/>
</dbReference>
<reference evidence="4" key="1">
    <citation type="journal article" date="2020" name="Nature">
        <title>Giant virus diversity and host interactions through global metagenomics.</title>
        <authorList>
            <person name="Schulz F."/>
            <person name="Roux S."/>
            <person name="Paez-Espino D."/>
            <person name="Jungbluth S."/>
            <person name="Walsh D.A."/>
            <person name="Denef V.J."/>
            <person name="McMahon K.D."/>
            <person name="Konstantinidis K.T."/>
            <person name="Eloe-Fadrosh E.A."/>
            <person name="Kyrpides N.C."/>
            <person name="Woyke T."/>
        </authorList>
    </citation>
    <scope>NUCLEOTIDE SEQUENCE</scope>
    <source>
        <strain evidence="4">GVMAG-S-1074260-58</strain>
    </source>
</reference>
<dbReference type="InterPro" id="IPR016187">
    <property type="entry name" value="CTDL_fold"/>
</dbReference>
<keyword evidence="2" id="KW-1133">Transmembrane helix</keyword>
<feature type="transmembrane region" description="Helical" evidence="2">
    <location>
        <begin position="17"/>
        <end position="35"/>
    </location>
</feature>
<evidence type="ECO:0000259" key="3">
    <source>
        <dbReference type="PROSITE" id="PS50963"/>
    </source>
</evidence>
<keyword evidence="1" id="KW-1015">Disulfide bond</keyword>
<organism evidence="4">
    <name type="scientific">viral metagenome</name>
    <dbReference type="NCBI Taxonomy" id="1070528"/>
    <lineage>
        <taxon>unclassified sequences</taxon>
        <taxon>metagenomes</taxon>
        <taxon>organismal metagenomes</taxon>
    </lineage>
</organism>
<dbReference type="EMBL" id="MN740705">
    <property type="protein sequence ID" value="QHU09162.1"/>
    <property type="molecule type" value="Genomic_DNA"/>
</dbReference>
<dbReference type="Gene3D" id="3.10.100.10">
    <property type="entry name" value="Mannose-Binding Protein A, subunit A"/>
    <property type="match status" value="1"/>
</dbReference>
<feature type="domain" description="Link" evidence="3">
    <location>
        <begin position="106"/>
        <end position="207"/>
    </location>
</feature>
<name>A0A6C0JTU3_9ZZZZ</name>
<dbReference type="Pfam" id="PF00193">
    <property type="entry name" value="Xlink"/>
    <property type="match status" value="1"/>
</dbReference>
<evidence type="ECO:0000256" key="2">
    <source>
        <dbReference type="SAM" id="Phobius"/>
    </source>
</evidence>
<dbReference type="SMART" id="SM00445">
    <property type="entry name" value="LINK"/>
    <property type="match status" value="1"/>
</dbReference>
<feature type="transmembrane region" description="Helical" evidence="2">
    <location>
        <begin position="47"/>
        <end position="69"/>
    </location>
</feature>
<dbReference type="AlphaFoldDB" id="A0A6C0JTU3"/>
<protein>
    <recommendedName>
        <fullName evidence="3">Link domain-containing protein</fullName>
    </recommendedName>
</protein>
<dbReference type="GO" id="GO:0007155">
    <property type="term" value="P:cell adhesion"/>
    <property type="evidence" value="ECO:0007669"/>
    <property type="project" value="InterPro"/>
</dbReference>
<sequence length="262" mass="30303">MHYDMDTNTLTNGSIDINHVILLAFTCIIVVYTILFRNDDPSKTRIWITYILWGMFILILFVNVINYLFNMNLITSLITNTDDNIILDPDDKSDYNVEETSVPEIKLEKQVFHIPKNIYTYEDSKAVCKAYGGRLATWKELDKAYDKNADWCSMGWSDGQMALFPTQYEKWSNLQTIPGHEHDCGRPGINGGYIANPNVQFGINCYGYKPVITQEESDAMKLAPLYPSTVRERVFDKHVDYWKSKLPEVKVSPFNHNNWSML</sequence>
<evidence type="ECO:0000313" key="4">
    <source>
        <dbReference type="EMBL" id="QHU09162.1"/>
    </source>
</evidence>
<keyword evidence="2" id="KW-0812">Transmembrane</keyword>
<dbReference type="SUPFAM" id="SSF56436">
    <property type="entry name" value="C-type lectin-like"/>
    <property type="match status" value="1"/>
</dbReference>